<dbReference type="AlphaFoldDB" id="A0A4Y2H5X6"/>
<accession>A0A4Y2H5X6</accession>
<comment type="caution">
    <text evidence="1">The sequence shown here is derived from an EMBL/GenBank/DDBJ whole genome shotgun (WGS) entry which is preliminary data.</text>
</comment>
<proteinExistence type="predicted"/>
<keyword evidence="2" id="KW-1185">Reference proteome</keyword>
<dbReference type="EMBL" id="BGPR01180294">
    <property type="protein sequence ID" value="GBM60415.1"/>
    <property type="molecule type" value="Genomic_DNA"/>
</dbReference>
<name>A0A4Y2H5X6_ARAVE</name>
<dbReference type="OrthoDB" id="6419566at2759"/>
<gene>
    <name evidence="1" type="ORF">AVEN_45987_1</name>
</gene>
<organism evidence="1 2">
    <name type="scientific">Araneus ventricosus</name>
    <name type="common">Orbweaver spider</name>
    <name type="synonym">Epeira ventricosa</name>
    <dbReference type="NCBI Taxonomy" id="182803"/>
    <lineage>
        <taxon>Eukaryota</taxon>
        <taxon>Metazoa</taxon>
        <taxon>Ecdysozoa</taxon>
        <taxon>Arthropoda</taxon>
        <taxon>Chelicerata</taxon>
        <taxon>Arachnida</taxon>
        <taxon>Araneae</taxon>
        <taxon>Araneomorphae</taxon>
        <taxon>Entelegynae</taxon>
        <taxon>Araneoidea</taxon>
        <taxon>Araneidae</taxon>
        <taxon>Araneus</taxon>
    </lineage>
</organism>
<evidence type="ECO:0000313" key="1">
    <source>
        <dbReference type="EMBL" id="GBM60415.1"/>
    </source>
</evidence>
<reference evidence="1 2" key="1">
    <citation type="journal article" date="2019" name="Sci. Rep.">
        <title>Orb-weaving spider Araneus ventricosus genome elucidates the spidroin gene catalogue.</title>
        <authorList>
            <person name="Kono N."/>
            <person name="Nakamura H."/>
            <person name="Ohtoshi R."/>
            <person name="Moran D.A.P."/>
            <person name="Shinohara A."/>
            <person name="Yoshida Y."/>
            <person name="Fujiwara M."/>
            <person name="Mori M."/>
            <person name="Tomita M."/>
            <person name="Arakawa K."/>
        </authorList>
    </citation>
    <scope>NUCLEOTIDE SEQUENCE [LARGE SCALE GENOMIC DNA]</scope>
</reference>
<dbReference type="Proteomes" id="UP000499080">
    <property type="component" value="Unassembled WGS sequence"/>
</dbReference>
<sequence>MVEVCCLPFSAIVRKFTFRGGSGCGQVIGYCDSASVPRAIVACHSVLTQHNALNESSESDIALDLSGNYKHYDNVGNDLKLVTGVENKETNNHIISSPSPTTKVNGNALQLDTVDENDQEDTLCECPLK</sequence>
<evidence type="ECO:0000313" key="2">
    <source>
        <dbReference type="Proteomes" id="UP000499080"/>
    </source>
</evidence>
<protein>
    <submittedName>
        <fullName evidence="1">Uncharacterized protein</fullName>
    </submittedName>
</protein>